<dbReference type="EMBL" id="JAPFFF010000003">
    <property type="protein sequence ID" value="KAK8894981.1"/>
    <property type="molecule type" value="Genomic_DNA"/>
</dbReference>
<sequence>MSDQVLNVVPTRMELQNLKGKLQGAIRGHDLLKKKSDALAMKFRSLLREIREIKLKIGQLAQDAAFAYTEVKFISSDISPIVIQSVGSTAQMLTMTLDNIAGVRVPDFTRQNPQSSSNQFFGLSRGGQQIQKARDAYTELLDNLIRLAMLQTTFTIIDQVLKITNRRVNAMEYVLIPRYKNTIAVVDNSLEENEREEFYRLKKVQQKRKVVQEQQEKERLARFAPKKDQNQEVPNMLNEDSSDDSDVLF</sequence>
<feature type="region of interest" description="Disordered" evidence="4">
    <location>
        <begin position="215"/>
        <end position="249"/>
    </location>
</feature>
<feature type="compositionally biased region" description="Basic and acidic residues" evidence="4">
    <location>
        <begin position="215"/>
        <end position="230"/>
    </location>
</feature>
<evidence type="ECO:0000256" key="1">
    <source>
        <dbReference type="ARBA" id="ARBA00005850"/>
    </source>
</evidence>
<proteinExistence type="inferred from homology"/>
<accession>A0ABR2KW02</accession>
<comment type="caution">
    <text evidence="5">The sequence shown here is derived from an EMBL/GenBank/DDBJ whole genome shotgun (WGS) entry which is preliminary data.</text>
</comment>
<dbReference type="Pfam" id="PF01813">
    <property type="entry name" value="ATP-synt_D"/>
    <property type="match status" value="1"/>
</dbReference>
<protein>
    <submittedName>
        <fullName evidence="5">H(+)-transporting V1 sector ATPase subunit D</fullName>
    </submittedName>
</protein>
<name>A0ABR2KW02_9EUKA</name>
<keyword evidence="6" id="KW-1185">Reference proteome</keyword>
<dbReference type="NCBIfam" id="TIGR00309">
    <property type="entry name" value="V_ATPase_subD"/>
    <property type="match status" value="1"/>
</dbReference>
<evidence type="ECO:0000313" key="5">
    <source>
        <dbReference type="EMBL" id="KAK8894981.1"/>
    </source>
</evidence>
<dbReference type="Gene3D" id="1.10.287.3240">
    <property type="match status" value="1"/>
</dbReference>
<organism evidence="5 6">
    <name type="scientific">Tritrichomonas musculus</name>
    <dbReference type="NCBI Taxonomy" id="1915356"/>
    <lineage>
        <taxon>Eukaryota</taxon>
        <taxon>Metamonada</taxon>
        <taxon>Parabasalia</taxon>
        <taxon>Tritrichomonadida</taxon>
        <taxon>Tritrichomonadidae</taxon>
        <taxon>Tritrichomonas</taxon>
    </lineage>
</organism>
<gene>
    <name evidence="5" type="ORF">M9Y10_023423</name>
</gene>
<dbReference type="InterPro" id="IPR002699">
    <property type="entry name" value="V_ATPase_D"/>
</dbReference>
<evidence type="ECO:0000313" key="6">
    <source>
        <dbReference type="Proteomes" id="UP001470230"/>
    </source>
</evidence>
<evidence type="ECO:0000256" key="2">
    <source>
        <dbReference type="ARBA" id="ARBA00022448"/>
    </source>
</evidence>
<feature type="compositionally biased region" description="Acidic residues" evidence="4">
    <location>
        <begin position="240"/>
        <end position="249"/>
    </location>
</feature>
<keyword evidence="2" id="KW-0813">Transport</keyword>
<dbReference type="HAMAP" id="MF_00271">
    <property type="entry name" value="ATP_synth_D_arch"/>
    <property type="match status" value="1"/>
</dbReference>
<reference evidence="5 6" key="1">
    <citation type="submission" date="2024-04" db="EMBL/GenBank/DDBJ databases">
        <title>Tritrichomonas musculus Genome.</title>
        <authorList>
            <person name="Alves-Ferreira E."/>
            <person name="Grigg M."/>
            <person name="Lorenzi H."/>
            <person name="Galac M."/>
        </authorList>
    </citation>
    <scope>NUCLEOTIDE SEQUENCE [LARGE SCALE GENOMIC DNA]</scope>
    <source>
        <strain evidence="5 6">EAF2021</strain>
    </source>
</reference>
<comment type="similarity">
    <text evidence="1">Belongs to the V-ATPase D subunit family.</text>
</comment>
<dbReference type="Proteomes" id="UP001470230">
    <property type="component" value="Unassembled WGS sequence"/>
</dbReference>
<evidence type="ECO:0000256" key="3">
    <source>
        <dbReference type="ARBA" id="ARBA00023065"/>
    </source>
</evidence>
<dbReference type="PANTHER" id="PTHR11671">
    <property type="entry name" value="V-TYPE ATP SYNTHASE SUBUNIT D"/>
    <property type="match status" value="1"/>
</dbReference>
<evidence type="ECO:0000256" key="4">
    <source>
        <dbReference type="SAM" id="MobiDB-lite"/>
    </source>
</evidence>
<keyword evidence="3" id="KW-0406">Ion transport</keyword>